<proteinExistence type="predicted"/>
<protein>
    <recommendedName>
        <fullName evidence="2">Sfi1 spindle body domain-containing protein</fullName>
    </recommendedName>
</protein>
<evidence type="ECO:0000313" key="1">
    <source>
        <dbReference type="EMBL" id="CAD8579164.1"/>
    </source>
</evidence>
<dbReference type="PANTHER" id="PTHR22028:SF9">
    <property type="entry name" value="SFI1 SPINDLE BODY DOMAIN-CONTAINING PROTEIN"/>
    <property type="match status" value="1"/>
</dbReference>
<name>A0A7S0PMG9_9CHLO</name>
<gene>
    <name evidence="1" type="ORF">OMED0929_LOCUS2117</name>
</gene>
<evidence type="ECO:0008006" key="2">
    <source>
        <dbReference type="Google" id="ProtNLM"/>
    </source>
</evidence>
<dbReference type="EMBL" id="HBEW01002574">
    <property type="protein sequence ID" value="CAD8579164.1"/>
    <property type="molecule type" value="Transcribed_RNA"/>
</dbReference>
<sequence>MGVERALAHGTHVRIRCASSFALYVCRERARAHEDVDDGVVKRWLETTSTSDADVSDEDVRFRIHVNDGVEGYVGFEHVSSGLMVQRRQRKTPKLVCFSSRFGVNEQFTWRALEGGAVEFVNRRHQGSWVVYVEVLSPPSDDESLSRATAVTLHGVEAAPKPIESGVRAMHNVVAMFTHTRASNADKIEKLRGACGVIAAKTVDRRIMLDVFNAWRTQATKTAARKVMVKRAANMFLRREVLTSRLCFEAWRDQLERKKLLAIKADSRYTTIKNKLTRSYFGAWKNKLVRDKWCRLAVLRCLAKSKWHMKIFILDAWRREVDTAKQERVRRKRAERMLLELTNNKLYSAFYAWRDETVRVRLNDKRALQCLTRLTSRIVFKAFEQWRAMTEEHRVQMTNGQKAISWLLVSTQRKFFMSWVTVARENKRLRKLVTRHIYRRKSLKLYRAFHIWQEFITHEKSVNDLTIAKARRRHDRRMFQKAFSEWRGEVENMKNVREHAYKMAERMRLQSSRAALALAFWGWASLARNTRNERMNEEIRDAMLDQKREIFDSIRTRRLLRFVYSEWREFALKKNNQRLKLTWAVNRLTARLQFAAFESWYDKVQENKRQRELMRGALSRATNRLLSQAFNAWRVTVEDIIETRIRLQKIESIVALQSRGIARERLTRAFSRWREHAVRCRQQRKTANKIIASIEMREQTKAFMRWKEATTTLVQQRKLLLRAAQKMRQNHTRLAFDKWVEATEDSKRYRVIIQRAVGKISHCKLSYAFSGWLNRTYVKQRQRKLLNRAVMRMSSKRLYCAFSDWVLAVSTAQRERAIVSKVIAKAQNITLSRLFAQWKRAAGDQRREVLLMDLALTRLIQRVMFKSFNAWYHSVQMQKRYRAIIGRCLERARDRSLRGCFELWASVARETKAVQAEKLLQEKLRSNKLLQLMGNATQRTLGYYFVQWRENAVDAKMSKVREAKAMRVCARIKSRSIARAFARWAQFAEDRRLAIMRAQNVIQRMRHRLLSRAFTAWFEGAQEQFRSRVIVAKFIKRLRYRESVRTFNAWKTFVQDGREERARERRLINVAHVCVSRMQNRCITRAFNGWSGQVIKFKRQRELISKSLQRMRRRQLTKCLLSWSSYVRQMSSFRVTQRRLDNMERAIAPLHVTHASVSDMVRVNVAIRWGVARNIKLYRNPMCSAWAAYVRRISAHRLRMVNKMHDILANRIRRKVLRSWLQCVDVIKYRRLRAAHVQKRVIRSVFNEWKLNTKSPTDDSVVHLRVAPIESRVTGWDFDKSYEENIRALQHGSHYETTTLSHAAQRSPYSSRYSTPTGSPITIRPIVVEPDSYDRSYAKIMSEVNMYETAQDDDGSLENVRESLSGQFDLAARGDALRERVNRIATESMNVLNEHRTFYSDRRLTEPFSPVRSNARI</sequence>
<accession>A0A7S0PMG9</accession>
<dbReference type="InterPro" id="IPR052270">
    <property type="entry name" value="CACF_protein"/>
</dbReference>
<dbReference type="GO" id="GO:0019902">
    <property type="term" value="F:phosphatase binding"/>
    <property type="evidence" value="ECO:0007669"/>
    <property type="project" value="TreeGrafter"/>
</dbReference>
<reference evidence="1" key="1">
    <citation type="submission" date="2021-01" db="EMBL/GenBank/DDBJ databases">
        <authorList>
            <person name="Corre E."/>
            <person name="Pelletier E."/>
            <person name="Niang G."/>
            <person name="Scheremetjew M."/>
            <person name="Finn R."/>
            <person name="Kale V."/>
            <person name="Holt S."/>
            <person name="Cochrane G."/>
            <person name="Meng A."/>
            <person name="Brown T."/>
            <person name="Cohen L."/>
        </authorList>
    </citation>
    <scope>NUCLEOTIDE SEQUENCE</scope>
    <source>
        <strain evidence="1">Clade-D-RCC2572</strain>
    </source>
</reference>
<organism evidence="1">
    <name type="scientific">Ostreococcus mediterraneus</name>
    <dbReference type="NCBI Taxonomy" id="1486918"/>
    <lineage>
        <taxon>Eukaryota</taxon>
        <taxon>Viridiplantae</taxon>
        <taxon>Chlorophyta</taxon>
        <taxon>Mamiellophyceae</taxon>
        <taxon>Mamiellales</taxon>
        <taxon>Bathycoccaceae</taxon>
        <taxon>Ostreococcus</taxon>
    </lineage>
</organism>
<dbReference type="PANTHER" id="PTHR22028">
    <property type="entry name" value="SFI1 SPINDLE BODY DOMAIN-CONTAINING PROTEIN-RELATED"/>
    <property type="match status" value="1"/>
</dbReference>